<evidence type="ECO:0000259" key="3">
    <source>
        <dbReference type="Pfam" id="PF00675"/>
    </source>
</evidence>
<organism evidence="5 6">
    <name type="scientific">Leucobacter soli</name>
    <dbReference type="NCBI Taxonomy" id="2812850"/>
    <lineage>
        <taxon>Bacteria</taxon>
        <taxon>Bacillati</taxon>
        <taxon>Actinomycetota</taxon>
        <taxon>Actinomycetes</taxon>
        <taxon>Micrococcales</taxon>
        <taxon>Microbacteriaceae</taxon>
        <taxon>Leucobacter</taxon>
    </lineage>
</organism>
<keyword evidence="5" id="KW-0378">Hydrolase</keyword>
<dbReference type="InterPro" id="IPR007863">
    <property type="entry name" value="Peptidase_M16_C"/>
</dbReference>
<dbReference type="InterPro" id="IPR011765">
    <property type="entry name" value="Pept_M16_N"/>
</dbReference>
<comment type="caution">
    <text evidence="5">The sequence shown here is derived from an EMBL/GenBank/DDBJ whole genome shotgun (WGS) entry which is preliminary data.</text>
</comment>
<feature type="compositionally biased region" description="Low complexity" evidence="2">
    <location>
        <begin position="258"/>
        <end position="277"/>
    </location>
</feature>
<accession>A0A916NUI0</accession>
<dbReference type="EC" id="3.4.24.-" evidence="5"/>
<protein>
    <submittedName>
        <fullName evidence="5">Zinc protease</fullName>
        <ecNumber evidence="5">3.4.24.-</ecNumber>
    </submittedName>
</protein>
<dbReference type="PANTHER" id="PTHR11851:SF49">
    <property type="entry name" value="MITOCHONDRIAL-PROCESSING PEPTIDASE SUBUNIT ALPHA"/>
    <property type="match status" value="1"/>
</dbReference>
<dbReference type="GO" id="GO:0006508">
    <property type="term" value="P:proteolysis"/>
    <property type="evidence" value="ECO:0007669"/>
    <property type="project" value="UniProtKB-KW"/>
</dbReference>
<feature type="domain" description="Peptidase M16 N-terminal" evidence="3">
    <location>
        <begin position="33"/>
        <end position="184"/>
    </location>
</feature>
<evidence type="ECO:0000256" key="2">
    <source>
        <dbReference type="SAM" id="MobiDB-lite"/>
    </source>
</evidence>
<evidence type="ECO:0000313" key="5">
    <source>
        <dbReference type="EMBL" id="CAG7597691.1"/>
    </source>
</evidence>
<dbReference type="AlphaFoldDB" id="A0A916NUI0"/>
<name>A0A916NUI0_9MICO</name>
<proteinExistence type="inferred from homology"/>
<feature type="region of interest" description="Disordered" evidence="2">
    <location>
        <begin position="243"/>
        <end position="282"/>
    </location>
</feature>
<gene>
    <name evidence="5" type="ORF">LEUCIP111803_00160</name>
</gene>
<dbReference type="InterPro" id="IPR050361">
    <property type="entry name" value="MPP/UQCRC_Complex"/>
</dbReference>
<sequence>MPDPILLPLDLPELDADLSGGFLRRTVHPSGLRVLTERMPGSRSATVGFWVGIGSRDEQAEQHDAPGSLGSTHFLEHLLFKGTPTRDAMQIATSFDRIGAENNALTAKEYTCYYAKVRDADLDGAVRVLADMVTNSVIDPGEFENEREVILEELAMAADDLADVANERFFETVLGEHPLGRPIGGSTETIRGARRDDVMSHYLAQYDPSTLVVTAAGAVDHDRLVELVLAGLDAAAALEGGERWGTGKDRFPVRRPQGEAGADPAGADPADGTPADPVQGSQADAAAELRLVSRESEQLNLMIGTRGLRSGDPRRFAFGLMNAVLGGGMSSRLFQEIREKRGLAYTAYSFGASYSDAGAFGMYAGTAPEKAAEVIELANAELQKVAESGVTEEEHERVLGQISGSSALALEDSDTRMGRLARAELGSGELYTLDASLERFAAVTPEDIRSVAAELAAAPRSVVAVGDVSRSTLA</sequence>
<dbReference type="Proteomes" id="UP000693892">
    <property type="component" value="Unassembled WGS sequence"/>
</dbReference>
<dbReference type="RefSeq" id="WP_218113821.1">
    <property type="nucleotide sequence ID" value="NZ_CAJVAP010000002.1"/>
</dbReference>
<evidence type="ECO:0000259" key="4">
    <source>
        <dbReference type="Pfam" id="PF05193"/>
    </source>
</evidence>
<keyword evidence="6" id="KW-1185">Reference proteome</keyword>
<dbReference type="EMBL" id="CAJVAP010000002">
    <property type="protein sequence ID" value="CAG7597691.1"/>
    <property type="molecule type" value="Genomic_DNA"/>
</dbReference>
<evidence type="ECO:0000313" key="6">
    <source>
        <dbReference type="Proteomes" id="UP000693892"/>
    </source>
</evidence>
<feature type="compositionally biased region" description="Basic and acidic residues" evidence="2">
    <location>
        <begin position="243"/>
        <end position="252"/>
    </location>
</feature>
<keyword evidence="5" id="KW-0645">Protease</keyword>
<comment type="similarity">
    <text evidence="1">Belongs to the peptidase M16 family.</text>
</comment>
<reference evidence="5" key="1">
    <citation type="submission" date="2021-06" db="EMBL/GenBank/DDBJ databases">
        <authorList>
            <person name="Criscuolo A."/>
        </authorList>
    </citation>
    <scope>NUCLEOTIDE SEQUENCE</scope>
    <source>
        <strain evidence="5">CIP111803</strain>
    </source>
</reference>
<feature type="domain" description="Peptidase M16 C-terminal" evidence="4">
    <location>
        <begin position="195"/>
        <end position="399"/>
    </location>
</feature>
<dbReference type="GO" id="GO:0008233">
    <property type="term" value="F:peptidase activity"/>
    <property type="evidence" value="ECO:0007669"/>
    <property type="project" value="UniProtKB-KW"/>
</dbReference>
<dbReference type="Pfam" id="PF05193">
    <property type="entry name" value="Peptidase_M16_C"/>
    <property type="match status" value="1"/>
</dbReference>
<dbReference type="Pfam" id="PF00675">
    <property type="entry name" value="Peptidase_M16"/>
    <property type="match status" value="1"/>
</dbReference>
<evidence type="ECO:0000256" key="1">
    <source>
        <dbReference type="ARBA" id="ARBA00007261"/>
    </source>
</evidence>
<dbReference type="PANTHER" id="PTHR11851">
    <property type="entry name" value="METALLOPROTEASE"/>
    <property type="match status" value="1"/>
</dbReference>